<organism evidence="1 2">
    <name type="scientific">Escherichia coli</name>
    <dbReference type="NCBI Taxonomy" id="562"/>
    <lineage>
        <taxon>Bacteria</taxon>
        <taxon>Pseudomonadati</taxon>
        <taxon>Pseudomonadota</taxon>
        <taxon>Gammaproteobacteria</taxon>
        <taxon>Enterobacterales</taxon>
        <taxon>Enterobacteriaceae</taxon>
        <taxon>Escherichia</taxon>
    </lineage>
</organism>
<sequence>MPLTSILPLKVTSKSRVSNHSLRQSVRLGVAKKRVFKIGRATDLVLAFLPSKKAFYDKYNVPCRFIGHTMADAMPLDPDKNGARDVLGSLTMPTVWHCCRAAVVQKSKCLVPIS</sequence>
<evidence type="ECO:0000313" key="1">
    <source>
        <dbReference type="EMBL" id="VFT70992.1"/>
    </source>
</evidence>
<dbReference type="EC" id="2.4.1.182" evidence="1"/>
<keyword evidence="1" id="KW-0808">Transferase</keyword>
<dbReference type="GO" id="GO:0016020">
    <property type="term" value="C:membrane"/>
    <property type="evidence" value="ECO:0007669"/>
    <property type="project" value="GOC"/>
</dbReference>
<name>A0A485JN31_ECOLX</name>
<dbReference type="GO" id="GO:0009245">
    <property type="term" value="P:lipid A biosynthetic process"/>
    <property type="evidence" value="ECO:0007669"/>
    <property type="project" value="InterPro"/>
</dbReference>
<dbReference type="GO" id="GO:0008915">
    <property type="term" value="F:lipid-A-disaccharide synthase activity"/>
    <property type="evidence" value="ECO:0007669"/>
    <property type="project" value="UniProtKB-EC"/>
</dbReference>
<dbReference type="Pfam" id="PF02684">
    <property type="entry name" value="LpxB"/>
    <property type="match status" value="1"/>
</dbReference>
<dbReference type="Proteomes" id="UP000358010">
    <property type="component" value="Unassembled WGS sequence"/>
</dbReference>
<proteinExistence type="predicted"/>
<reference evidence="1 2" key="1">
    <citation type="submission" date="2019-03" db="EMBL/GenBank/DDBJ databases">
        <authorList>
            <consortium name="Pathogen Informatics"/>
        </authorList>
    </citation>
    <scope>NUCLEOTIDE SEQUENCE [LARGE SCALE GENOMIC DNA]</scope>
    <source>
        <strain evidence="1 2">NCTC10974</strain>
    </source>
</reference>
<gene>
    <name evidence="1" type="primary">lpxB_2</name>
    <name evidence="1" type="ORF">NCTC10974_04598</name>
</gene>
<accession>A0A485JN31</accession>
<dbReference type="InterPro" id="IPR003835">
    <property type="entry name" value="Glyco_trans_19"/>
</dbReference>
<dbReference type="AlphaFoldDB" id="A0A485JN31"/>
<dbReference type="EMBL" id="CAADJZ010000001">
    <property type="protein sequence ID" value="VFT70992.1"/>
    <property type="molecule type" value="Genomic_DNA"/>
</dbReference>
<protein>
    <submittedName>
        <fullName evidence="1">Lipid-A-disaccharide synthase</fullName>
        <ecNumber evidence="1">2.4.1.182</ecNumber>
    </submittedName>
</protein>
<keyword evidence="1" id="KW-0328">Glycosyltransferase</keyword>
<evidence type="ECO:0000313" key="2">
    <source>
        <dbReference type="Proteomes" id="UP000358010"/>
    </source>
</evidence>